<dbReference type="Gene3D" id="3.40.50.150">
    <property type="entry name" value="Vaccinia Virus protein VP39"/>
    <property type="match status" value="1"/>
</dbReference>
<dbReference type="GO" id="GO:0008168">
    <property type="term" value="F:methyltransferase activity"/>
    <property type="evidence" value="ECO:0007669"/>
    <property type="project" value="UniProtKB-KW"/>
</dbReference>
<evidence type="ECO:0000313" key="7">
    <source>
        <dbReference type="Proteomes" id="UP001190700"/>
    </source>
</evidence>
<evidence type="ECO:0000313" key="6">
    <source>
        <dbReference type="EMBL" id="KAK3267398.1"/>
    </source>
</evidence>
<dbReference type="AlphaFoldDB" id="A0AAE0FXA9"/>
<keyword evidence="4" id="KW-0511">Multifunctional enzyme</keyword>
<sequence length="242" mass="27294">MATESPKLAYWENYFAQCKGKVYEFYGNYGTLRGAVREALGALDSQNPTILMAGCGNSEISAEMYDDGFENITNIDFSKICIEEMLRKHSKKRPHMKWLEMDMTKTSFPEASFDVVFDKAGLYSLMDEKLCGIKFLGEVRRLTKLGGIYICVTLMTQDLIGLIFRVFRANWEVSFAVLPVEKNDHGQAIQPFLIIAKKTKSGVAQIGGFDHKEFSDRPTGQLVEAVAGMLVEENKERLEKGK</sequence>
<keyword evidence="2" id="KW-0489">Methyltransferase</keyword>
<name>A0AAE0FXA9_9CHLO</name>
<comment type="caution">
    <text evidence="6">The sequence shown here is derived from an EMBL/GenBank/DDBJ whole genome shotgun (WGS) entry which is preliminary data.</text>
</comment>
<keyword evidence="3" id="KW-0808">Transferase</keyword>
<dbReference type="Proteomes" id="UP001190700">
    <property type="component" value="Unassembled WGS sequence"/>
</dbReference>
<organism evidence="6 7">
    <name type="scientific">Cymbomonas tetramitiformis</name>
    <dbReference type="NCBI Taxonomy" id="36881"/>
    <lineage>
        <taxon>Eukaryota</taxon>
        <taxon>Viridiplantae</taxon>
        <taxon>Chlorophyta</taxon>
        <taxon>Pyramimonadophyceae</taxon>
        <taxon>Pyramimonadales</taxon>
        <taxon>Pyramimonadaceae</taxon>
        <taxon>Cymbomonas</taxon>
    </lineage>
</organism>
<dbReference type="Pfam" id="PF13649">
    <property type="entry name" value="Methyltransf_25"/>
    <property type="match status" value="1"/>
</dbReference>
<evidence type="ECO:0000256" key="2">
    <source>
        <dbReference type="ARBA" id="ARBA00022603"/>
    </source>
</evidence>
<dbReference type="CDD" id="cd02440">
    <property type="entry name" value="AdoMet_MTases"/>
    <property type="match status" value="1"/>
</dbReference>
<dbReference type="PANTHER" id="PTHR12176">
    <property type="entry name" value="SAM-DEPENDENT METHYLTRANSFERASE SUPERFAMILY PROTEIN"/>
    <property type="match status" value="1"/>
</dbReference>
<evidence type="ECO:0000259" key="5">
    <source>
        <dbReference type="Pfam" id="PF13649"/>
    </source>
</evidence>
<evidence type="ECO:0000256" key="3">
    <source>
        <dbReference type="ARBA" id="ARBA00022679"/>
    </source>
</evidence>
<proteinExistence type="inferred from homology"/>
<keyword evidence="7" id="KW-1185">Reference proteome</keyword>
<dbReference type="PANTHER" id="PTHR12176:SF78">
    <property type="entry name" value="EEF1A LYSINE AND N-TERMINAL METHYLTRANSFERASE"/>
    <property type="match status" value="1"/>
</dbReference>
<dbReference type="InterPro" id="IPR041698">
    <property type="entry name" value="Methyltransf_25"/>
</dbReference>
<protein>
    <recommendedName>
        <fullName evidence="5">Methyltransferase domain-containing protein</fullName>
    </recommendedName>
</protein>
<dbReference type="InterPro" id="IPR029063">
    <property type="entry name" value="SAM-dependent_MTases_sf"/>
</dbReference>
<reference evidence="6 7" key="1">
    <citation type="journal article" date="2015" name="Genome Biol. Evol.">
        <title>Comparative Genomics of a Bacterivorous Green Alga Reveals Evolutionary Causalities and Consequences of Phago-Mixotrophic Mode of Nutrition.</title>
        <authorList>
            <person name="Burns J.A."/>
            <person name="Paasch A."/>
            <person name="Narechania A."/>
            <person name="Kim E."/>
        </authorList>
    </citation>
    <scope>NUCLEOTIDE SEQUENCE [LARGE SCALE GENOMIC DNA]</scope>
    <source>
        <strain evidence="6 7">PLY_AMNH</strain>
    </source>
</reference>
<evidence type="ECO:0000256" key="1">
    <source>
        <dbReference type="ARBA" id="ARBA00008361"/>
    </source>
</evidence>
<dbReference type="InterPro" id="IPR051419">
    <property type="entry name" value="Lys/N-term_MeTrsfase_sf"/>
</dbReference>
<comment type="similarity">
    <text evidence="1">Belongs to the methyltransferase superfamily.</text>
</comment>
<dbReference type="EMBL" id="LGRX02012427">
    <property type="protein sequence ID" value="KAK3267398.1"/>
    <property type="molecule type" value="Genomic_DNA"/>
</dbReference>
<accession>A0AAE0FXA9</accession>
<evidence type="ECO:0000256" key="4">
    <source>
        <dbReference type="ARBA" id="ARBA00023268"/>
    </source>
</evidence>
<dbReference type="GO" id="GO:0032259">
    <property type="term" value="P:methylation"/>
    <property type="evidence" value="ECO:0007669"/>
    <property type="project" value="UniProtKB-KW"/>
</dbReference>
<dbReference type="SUPFAM" id="SSF53335">
    <property type="entry name" value="S-adenosyl-L-methionine-dependent methyltransferases"/>
    <property type="match status" value="1"/>
</dbReference>
<feature type="domain" description="Methyltransferase" evidence="5">
    <location>
        <begin position="50"/>
        <end position="147"/>
    </location>
</feature>
<gene>
    <name evidence="6" type="ORF">CYMTET_24043</name>
</gene>